<comment type="caution">
    <text evidence="1">The sequence shown here is derived from an EMBL/GenBank/DDBJ whole genome shotgun (WGS) entry which is preliminary data.</text>
</comment>
<evidence type="ECO:0000313" key="2">
    <source>
        <dbReference type="Proteomes" id="UP001163321"/>
    </source>
</evidence>
<keyword evidence="2" id="KW-1185">Reference proteome</keyword>
<protein>
    <submittedName>
        <fullName evidence="1">Uncharacterized protein</fullName>
    </submittedName>
</protein>
<dbReference type="Proteomes" id="UP001163321">
    <property type="component" value="Chromosome 3"/>
</dbReference>
<gene>
    <name evidence="1" type="ORF">PsorP6_007227</name>
</gene>
<reference evidence="1 2" key="1">
    <citation type="journal article" date="2022" name="bioRxiv">
        <title>The genome of the oomycete Peronosclerospora sorghi, a cosmopolitan pathogen of maize and sorghum, is inflated with dispersed pseudogenes.</title>
        <authorList>
            <person name="Fletcher K."/>
            <person name="Martin F."/>
            <person name="Isakeit T."/>
            <person name="Cavanaugh K."/>
            <person name="Magill C."/>
            <person name="Michelmore R."/>
        </authorList>
    </citation>
    <scope>NUCLEOTIDE SEQUENCE [LARGE SCALE GENOMIC DNA]</scope>
    <source>
        <strain evidence="1">P6</strain>
    </source>
</reference>
<name>A0ACC0WDJ6_9STRA</name>
<sequence length="684" mass="75546">MLARRRRAFLVRTLLASHLRPVRGLGTAAKLVKEDDVLTPTSLGPYISERLEDFTPHRIRNFSIVAHIDHGKSTLADRLLEASGNISRQERESAQCLDTLKVERDRGITVKAQTASMIYRDASNGETFLLNLVDTPGHVDFSYEVHRSLAACEGVLLLVDCSQGIQAQTLATYYAAKERNLRVVPVLTKIDMPHAQVDDSILCLSSLLNVDPDDVLLTSAKRGSGIDTVLPAVVDRLPPPVECHPHAPLRCLLVDSYYDDYRGTVCLVKVVDGAIRPGDKIYSAHQHTKHVVQETGLLLPRRYKTNGLYAGQVGYIIAGMKSTTEAKVGDTFFRDGAASSAELEPLPGFQEARSMVFASLYPTDDSSYEDLRVAMEKLTLNDASVTAQQETSGALGMGFRCGFLGLLHMEVFHQRLSDEQGIHVLITAPMVPYTVIDRHGAQVVVETPSAFPESTKYYEILEPMVEASVITPASFLGPVLALAKEKRGVQTNLVYLEDDRVIVTIHVPWQEVVTNFNNALKTISSGYGTRSSSFEPSDGTCSYAFYPFDATATLNYREIEPQKADIVKVDLLLNGKVLDALSFVCHRSRATVDGRALCQKLKRVLDRQQYEISIQAALGGKIFAKERIAPYRKDVLMKSGKTVGGGDSTRKQKLLAKQKQGKRRMRTVSNVQLSQDAFWSVLST</sequence>
<accession>A0ACC0WDJ6</accession>
<dbReference type="EMBL" id="CM047582">
    <property type="protein sequence ID" value="KAI9915771.1"/>
    <property type="molecule type" value="Genomic_DNA"/>
</dbReference>
<evidence type="ECO:0000313" key="1">
    <source>
        <dbReference type="EMBL" id="KAI9915771.1"/>
    </source>
</evidence>
<proteinExistence type="predicted"/>
<organism evidence="1 2">
    <name type="scientific">Peronosclerospora sorghi</name>
    <dbReference type="NCBI Taxonomy" id="230839"/>
    <lineage>
        <taxon>Eukaryota</taxon>
        <taxon>Sar</taxon>
        <taxon>Stramenopiles</taxon>
        <taxon>Oomycota</taxon>
        <taxon>Peronosporomycetes</taxon>
        <taxon>Peronosporales</taxon>
        <taxon>Peronosporaceae</taxon>
        <taxon>Peronosclerospora</taxon>
    </lineage>
</organism>